<dbReference type="GO" id="GO:0016020">
    <property type="term" value="C:membrane"/>
    <property type="evidence" value="ECO:0007669"/>
    <property type="project" value="InterPro"/>
</dbReference>
<feature type="compositionally biased region" description="Low complexity" evidence="1">
    <location>
        <begin position="118"/>
        <end position="137"/>
    </location>
</feature>
<dbReference type="NCBIfam" id="NF008528">
    <property type="entry name" value="PRK11463.1-2"/>
    <property type="match status" value="1"/>
</dbReference>
<dbReference type="RefSeq" id="WP_145734878.1">
    <property type="nucleotide sequence ID" value="NZ_VITR01000013.1"/>
</dbReference>
<keyword evidence="2" id="KW-1133">Transmembrane helix</keyword>
<organism evidence="3 4">
    <name type="scientific">Nitrospirillum amazonense</name>
    <dbReference type="NCBI Taxonomy" id="28077"/>
    <lineage>
        <taxon>Bacteria</taxon>
        <taxon>Pseudomonadati</taxon>
        <taxon>Pseudomonadota</taxon>
        <taxon>Alphaproteobacteria</taxon>
        <taxon>Rhodospirillales</taxon>
        <taxon>Azospirillaceae</taxon>
        <taxon>Nitrospirillum</taxon>
    </lineage>
</organism>
<dbReference type="PANTHER" id="PTHR35335:SF1">
    <property type="entry name" value="UPF0716 PROTEIN FXSA"/>
    <property type="match status" value="1"/>
</dbReference>
<feature type="region of interest" description="Disordered" evidence="1">
    <location>
        <begin position="118"/>
        <end position="162"/>
    </location>
</feature>
<feature type="compositionally biased region" description="Pro residues" evidence="1">
    <location>
        <begin position="153"/>
        <end position="162"/>
    </location>
</feature>
<sequence>MRLPLLLIAYLLAEIAAFAWVGEKVGVLGTVALVVLSTIVGLWLVQRQGLDALRKAAGLGPGQAPVVEAWDGLCLATAGVLFAVPGFISDLAGAALLIPPVRRALLGQAQRLSGATFTVRTTSTGPGPGTPARPTTVIDGDFVDVTKPEDAPHLPPPPLPKE</sequence>
<keyword evidence="2" id="KW-0812">Transmembrane</keyword>
<dbReference type="Pfam" id="PF04186">
    <property type="entry name" value="FxsA"/>
    <property type="match status" value="1"/>
</dbReference>
<dbReference type="OrthoDB" id="9792788at2"/>
<proteinExistence type="predicted"/>
<dbReference type="PANTHER" id="PTHR35335">
    <property type="entry name" value="UPF0716 PROTEIN FXSA"/>
    <property type="match status" value="1"/>
</dbReference>
<comment type="caution">
    <text evidence="3">The sequence shown here is derived from an EMBL/GenBank/DDBJ whole genome shotgun (WGS) entry which is preliminary data.</text>
</comment>
<evidence type="ECO:0000256" key="1">
    <source>
        <dbReference type="SAM" id="MobiDB-lite"/>
    </source>
</evidence>
<evidence type="ECO:0000256" key="2">
    <source>
        <dbReference type="SAM" id="Phobius"/>
    </source>
</evidence>
<accession>A0A560GX27</accession>
<feature type="transmembrane region" description="Helical" evidence="2">
    <location>
        <begin position="27"/>
        <end position="45"/>
    </location>
</feature>
<dbReference type="InterPro" id="IPR007313">
    <property type="entry name" value="FxsA"/>
</dbReference>
<keyword evidence="2" id="KW-0472">Membrane</keyword>
<dbReference type="Proteomes" id="UP000315751">
    <property type="component" value="Unassembled WGS sequence"/>
</dbReference>
<evidence type="ECO:0000313" key="3">
    <source>
        <dbReference type="EMBL" id="TWB38139.1"/>
    </source>
</evidence>
<keyword evidence="4" id="KW-1185">Reference proteome</keyword>
<protein>
    <submittedName>
        <fullName evidence="3">UPF0716 protein FxsA</fullName>
    </submittedName>
</protein>
<reference evidence="3 4" key="1">
    <citation type="submission" date="2019-06" db="EMBL/GenBank/DDBJ databases">
        <title>Genomic Encyclopedia of Type Strains, Phase IV (KMG-V): Genome sequencing to study the core and pangenomes of soil and plant-associated prokaryotes.</title>
        <authorList>
            <person name="Whitman W."/>
        </authorList>
    </citation>
    <scope>NUCLEOTIDE SEQUENCE [LARGE SCALE GENOMIC DNA]</scope>
    <source>
        <strain evidence="3 4">BR 11622</strain>
    </source>
</reference>
<gene>
    <name evidence="3" type="ORF">FBZ90_113134</name>
</gene>
<dbReference type="AlphaFoldDB" id="A0A560GX27"/>
<name>A0A560GX27_9PROT</name>
<dbReference type="EMBL" id="VITR01000013">
    <property type="protein sequence ID" value="TWB38139.1"/>
    <property type="molecule type" value="Genomic_DNA"/>
</dbReference>
<evidence type="ECO:0000313" key="4">
    <source>
        <dbReference type="Proteomes" id="UP000315751"/>
    </source>
</evidence>